<gene>
    <name evidence="1" type="ORF">TWF481_002689</name>
</gene>
<keyword evidence="2" id="KW-1185">Reference proteome</keyword>
<sequence length="132" mass="14928">MSQGFNLAHNIAHLHADFTASIPLKLEVNAQEELKTAISFFTKMVDYICELLRDDTAPWRSLFSVTNSLKPFQKMVLDIAGRFGCTVLPLTPVRLACQRLRVSIEKLARVMRSVIEEAEEVLERGVCATRSY</sequence>
<evidence type="ECO:0000313" key="1">
    <source>
        <dbReference type="EMBL" id="KAK6495641.1"/>
    </source>
</evidence>
<protein>
    <submittedName>
        <fullName evidence="1">Uncharacterized protein</fullName>
    </submittedName>
</protein>
<dbReference type="EMBL" id="JAVHJL010000012">
    <property type="protein sequence ID" value="KAK6495641.1"/>
    <property type="molecule type" value="Genomic_DNA"/>
</dbReference>
<dbReference type="Proteomes" id="UP001370758">
    <property type="component" value="Unassembled WGS sequence"/>
</dbReference>
<organism evidence="1 2">
    <name type="scientific">Arthrobotrys musiformis</name>
    <dbReference type="NCBI Taxonomy" id="47236"/>
    <lineage>
        <taxon>Eukaryota</taxon>
        <taxon>Fungi</taxon>
        <taxon>Dikarya</taxon>
        <taxon>Ascomycota</taxon>
        <taxon>Pezizomycotina</taxon>
        <taxon>Orbiliomycetes</taxon>
        <taxon>Orbiliales</taxon>
        <taxon>Orbiliaceae</taxon>
        <taxon>Arthrobotrys</taxon>
    </lineage>
</organism>
<evidence type="ECO:0000313" key="2">
    <source>
        <dbReference type="Proteomes" id="UP001370758"/>
    </source>
</evidence>
<dbReference type="AlphaFoldDB" id="A0AAV9VSW4"/>
<accession>A0AAV9VSW4</accession>
<comment type="caution">
    <text evidence="1">The sequence shown here is derived from an EMBL/GenBank/DDBJ whole genome shotgun (WGS) entry which is preliminary data.</text>
</comment>
<proteinExistence type="predicted"/>
<name>A0AAV9VSW4_9PEZI</name>
<reference evidence="1 2" key="1">
    <citation type="submission" date="2023-08" db="EMBL/GenBank/DDBJ databases">
        <authorList>
            <person name="Palmer J.M."/>
        </authorList>
    </citation>
    <scope>NUCLEOTIDE SEQUENCE [LARGE SCALE GENOMIC DNA]</scope>
    <source>
        <strain evidence="1 2">TWF481</strain>
    </source>
</reference>